<dbReference type="Pfam" id="PF00441">
    <property type="entry name" value="Acyl-CoA_dh_1"/>
    <property type="match status" value="1"/>
</dbReference>
<dbReference type="Gene3D" id="1.20.140.10">
    <property type="entry name" value="Butyryl-CoA Dehydrogenase, subunit A, domain 3"/>
    <property type="match status" value="1"/>
</dbReference>
<evidence type="ECO:0000259" key="3">
    <source>
        <dbReference type="Pfam" id="PF00441"/>
    </source>
</evidence>
<dbReference type="Proteomes" id="UP000480266">
    <property type="component" value="Unassembled WGS sequence"/>
</dbReference>
<feature type="domain" description="Acyl-CoA dehydrogenase/oxidase C-terminal" evidence="3">
    <location>
        <begin position="2"/>
        <end position="150"/>
    </location>
</feature>
<dbReference type="PANTHER" id="PTHR48083:SF13">
    <property type="entry name" value="ACYL-COA DEHYDROGENASE FAMILY MEMBER 11"/>
    <property type="match status" value="1"/>
</dbReference>
<proteinExistence type="predicted"/>
<dbReference type="GO" id="GO:0005737">
    <property type="term" value="C:cytoplasm"/>
    <property type="evidence" value="ECO:0007669"/>
    <property type="project" value="TreeGrafter"/>
</dbReference>
<sequence>EGRGFEIAQGRLGPGRIHHCMRSIGVAERALELMCKRSLERVAFGKQIARQGVTQERIAEARCDIEMARLLTLKAAYMMDTVGNKIAKAEIAMIKVVAPNVALRVIDWAIQVHGAAGVSGDFPLANWWAHQRTLRLADGPDEVHRNAIAKLELAKHMKLNPDSIQMPITRGS</sequence>
<dbReference type="SUPFAM" id="SSF47203">
    <property type="entry name" value="Acyl-CoA dehydrogenase C-terminal domain-like"/>
    <property type="match status" value="1"/>
</dbReference>
<organism evidence="4 5">
    <name type="scientific">Candidatus Afipia apatlaquensis</name>
    <dbReference type="NCBI Taxonomy" id="2712852"/>
    <lineage>
        <taxon>Bacteria</taxon>
        <taxon>Pseudomonadati</taxon>
        <taxon>Pseudomonadota</taxon>
        <taxon>Alphaproteobacteria</taxon>
        <taxon>Hyphomicrobiales</taxon>
        <taxon>Nitrobacteraceae</taxon>
        <taxon>Afipia</taxon>
    </lineage>
</organism>
<reference evidence="4" key="1">
    <citation type="submission" date="2020-02" db="EMBL/GenBank/DDBJ databases">
        <title>Draft genome sequence of Candidatus Afipia apatlaquensis IBT-C3, a potential strain for decolorization of textile dyes.</title>
        <authorList>
            <person name="Sanchez-Reyes A."/>
            <person name="Breton-Deval L."/>
            <person name="Mangelson H."/>
            <person name="Sanchez-Flores A."/>
        </authorList>
    </citation>
    <scope>NUCLEOTIDE SEQUENCE [LARGE SCALE GENOMIC DNA]</scope>
    <source>
        <strain evidence="4">IBT-C3</strain>
    </source>
</reference>
<gene>
    <name evidence="4" type="ORF">G4V63_24400</name>
</gene>
<keyword evidence="5" id="KW-1185">Reference proteome</keyword>
<dbReference type="FunFam" id="1.20.140.10:FF:000018">
    <property type="entry name" value="Acyl-CoA dehydrogenase family member 10"/>
    <property type="match status" value="1"/>
</dbReference>
<keyword evidence="1" id="KW-0285">Flavoprotein</keyword>
<protein>
    <submittedName>
        <fullName evidence="4">Acyl-CoA dehydrogenase</fullName>
    </submittedName>
</protein>
<accession>A0A7C9VP67</accession>
<dbReference type="PANTHER" id="PTHR48083">
    <property type="entry name" value="MEDIUM-CHAIN SPECIFIC ACYL-COA DEHYDROGENASE, MITOCHONDRIAL-RELATED"/>
    <property type="match status" value="1"/>
</dbReference>
<dbReference type="InterPro" id="IPR036250">
    <property type="entry name" value="AcylCo_DH-like_C"/>
</dbReference>
<evidence type="ECO:0000256" key="1">
    <source>
        <dbReference type="ARBA" id="ARBA00022630"/>
    </source>
</evidence>
<dbReference type="InterPro" id="IPR050741">
    <property type="entry name" value="Acyl-CoA_dehydrogenase"/>
</dbReference>
<name>A0A7C9VP67_9BRAD</name>
<dbReference type="AlphaFoldDB" id="A0A7C9VP67"/>
<dbReference type="InterPro" id="IPR009075">
    <property type="entry name" value="AcylCo_DH/oxidase_C"/>
</dbReference>
<keyword evidence="2" id="KW-0560">Oxidoreductase</keyword>
<dbReference type="GO" id="GO:0003995">
    <property type="term" value="F:acyl-CoA dehydrogenase activity"/>
    <property type="evidence" value="ECO:0007669"/>
    <property type="project" value="TreeGrafter"/>
</dbReference>
<evidence type="ECO:0000313" key="5">
    <source>
        <dbReference type="Proteomes" id="UP000480266"/>
    </source>
</evidence>
<evidence type="ECO:0000313" key="4">
    <source>
        <dbReference type="EMBL" id="NGX98232.1"/>
    </source>
</evidence>
<feature type="non-terminal residue" evidence="4">
    <location>
        <position position="1"/>
    </location>
</feature>
<dbReference type="EMBL" id="JAAMRR010001238">
    <property type="protein sequence ID" value="NGX98232.1"/>
    <property type="molecule type" value="Genomic_DNA"/>
</dbReference>
<comment type="caution">
    <text evidence="4">The sequence shown here is derived from an EMBL/GenBank/DDBJ whole genome shotgun (WGS) entry which is preliminary data.</text>
</comment>
<evidence type="ECO:0000256" key="2">
    <source>
        <dbReference type="ARBA" id="ARBA00023002"/>
    </source>
</evidence>
<dbReference type="GO" id="GO:0033539">
    <property type="term" value="P:fatty acid beta-oxidation using acyl-CoA dehydrogenase"/>
    <property type="evidence" value="ECO:0007669"/>
    <property type="project" value="TreeGrafter"/>
</dbReference>